<protein>
    <submittedName>
        <fullName evidence="1">Uncharacterized protein</fullName>
    </submittedName>
</protein>
<sequence>MSTSIYKQHIGLSLRLVLVCVLALLPLGSIAPNPQIRGISQRAPFDDSKPSHLLSRAGPASITSRQMSSDQAKKLAKTQKSSGYNSTTNQNPTNFNNNNQPITNTNNNPNSNPNNPFNNNSPFNTQGQINNNNDNNNVPFGSNSQTSTTNNPFPGSNNGNNNQFTNGNNPANGNNPNAAVGVQCNLHQSMLPNNNTVKMTSQTGIQAEDCYDALGQLLEAKGNGMLVRMNGTEKRKSCGTCRLKFEMTNSNSHASLEIVMFGTNKQRNGGLNVLLSQCAQQGGQIIVPAGTGLKTALRIDVAKAQSAQVCSPKGNSQNNGQNNGQNNNNGQNTNNGQNNNNNGQNNNNNLQNNGQNTNNFQTNGQNNNNNQNNGQNNSPNNGQNNSAYRKASRS</sequence>
<organism evidence="1 2">
    <name type="scientific">Puccinia striiformis f. sp. tritici</name>
    <dbReference type="NCBI Taxonomy" id="168172"/>
    <lineage>
        <taxon>Eukaryota</taxon>
        <taxon>Fungi</taxon>
        <taxon>Dikarya</taxon>
        <taxon>Basidiomycota</taxon>
        <taxon>Pucciniomycotina</taxon>
        <taxon>Pucciniomycetes</taxon>
        <taxon>Pucciniales</taxon>
        <taxon>Pucciniaceae</taxon>
        <taxon>Puccinia</taxon>
    </lineage>
</organism>
<reference evidence="2" key="2">
    <citation type="journal article" date="2018" name="Mol. Plant Microbe Interact.">
        <title>Genome sequence resources for the wheat stripe rust pathogen (Puccinia striiformis f. sp. tritici) and the barley stripe rust pathogen (Puccinia striiformis f. sp. hordei).</title>
        <authorList>
            <person name="Xia C."/>
            <person name="Wang M."/>
            <person name="Yin C."/>
            <person name="Cornejo O.E."/>
            <person name="Hulbert S.H."/>
            <person name="Chen X."/>
        </authorList>
    </citation>
    <scope>NUCLEOTIDE SEQUENCE [LARGE SCALE GENOMIC DNA]</scope>
    <source>
        <strain evidence="2">93-210</strain>
    </source>
</reference>
<proteinExistence type="predicted"/>
<gene>
    <name evidence="1" type="ORF">MJO28_015907</name>
</gene>
<reference evidence="2" key="1">
    <citation type="journal article" date="2018" name="BMC Genomics">
        <title>Genomic insights into host adaptation between the wheat stripe rust pathogen (Puccinia striiformis f. sp. tritici) and the barley stripe rust pathogen (Puccinia striiformis f. sp. hordei).</title>
        <authorList>
            <person name="Xia C."/>
            <person name="Wang M."/>
            <person name="Yin C."/>
            <person name="Cornejo O.E."/>
            <person name="Hulbert S.H."/>
            <person name="Chen X."/>
        </authorList>
    </citation>
    <scope>NUCLEOTIDE SEQUENCE [LARGE SCALE GENOMIC DNA]</scope>
    <source>
        <strain evidence="2">93-210</strain>
    </source>
</reference>
<name>A0ACC0DQ76_9BASI</name>
<evidence type="ECO:0000313" key="1">
    <source>
        <dbReference type="EMBL" id="KAI7937008.1"/>
    </source>
</evidence>
<keyword evidence="2" id="KW-1185">Reference proteome</keyword>
<comment type="caution">
    <text evidence="1">The sequence shown here is derived from an EMBL/GenBank/DDBJ whole genome shotgun (WGS) entry which is preliminary data.</text>
</comment>
<accession>A0ACC0DQ76</accession>
<dbReference type="Proteomes" id="UP001060170">
    <property type="component" value="Chromosome 17"/>
</dbReference>
<evidence type="ECO:0000313" key="2">
    <source>
        <dbReference type="Proteomes" id="UP001060170"/>
    </source>
</evidence>
<reference evidence="1 2" key="3">
    <citation type="journal article" date="2022" name="Microbiol. Spectr.">
        <title>Folding features and dynamics of 3D genome architecture in plant fungal pathogens.</title>
        <authorList>
            <person name="Xia C."/>
        </authorList>
    </citation>
    <scope>NUCLEOTIDE SEQUENCE [LARGE SCALE GENOMIC DNA]</scope>
    <source>
        <strain evidence="1 2">93-210</strain>
    </source>
</reference>
<dbReference type="EMBL" id="CM045881">
    <property type="protein sequence ID" value="KAI7937008.1"/>
    <property type="molecule type" value="Genomic_DNA"/>
</dbReference>